<evidence type="ECO:0000259" key="4">
    <source>
        <dbReference type="PROSITE" id="PS50932"/>
    </source>
</evidence>
<evidence type="ECO:0000313" key="5">
    <source>
        <dbReference type="EMBL" id="AOS61949.1"/>
    </source>
</evidence>
<accession>A0AAC9MX69</accession>
<sequence>MSNQQRPSPTIIDVARAAGVSKSLVSLAIRGDAGVGSATREHILSVAHEIGYRSNLWARSLVRGRSQLVGVLLNDLHNTYHTDIVHGIEDAAAEQGLGVIISHGRREATVLAQRLEDVLALGVDGIVVISALLDPQLLRDAARRKPTVVVGRPPALPDTVGGVANHDERGARLAVEHLTSLGHRRIAHLTHSNRAAATARKQSYLDLMTALGYAEGIQVLDSEAGGETELLDSILVRRADAPTAVFASNDRRAASILGGALDAGLRVPEDLSIVGYDNTDLAASVRPGLTSVDQPRLAMGRLAMDILTEMLGGADARHEVVEPTLVVRGSTGRAAGTVN</sequence>
<keyword evidence="1" id="KW-0805">Transcription regulation</keyword>
<dbReference type="KEGG" id="ahm:TL08_05620"/>
<dbReference type="EMBL" id="CP014859">
    <property type="protein sequence ID" value="AOS61949.1"/>
    <property type="molecule type" value="Genomic_DNA"/>
</dbReference>
<evidence type="ECO:0000256" key="1">
    <source>
        <dbReference type="ARBA" id="ARBA00023015"/>
    </source>
</evidence>
<dbReference type="Pfam" id="PF00356">
    <property type="entry name" value="LacI"/>
    <property type="match status" value="1"/>
</dbReference>
<dbReference type="GO" id="GO:0003700">
    <property type="term" value="F:DNA-binding transcription factor activity"/>
    <property type="evidence" value="ECO:0007669"/>
    <property type="project" value="TreeGrafter"/>
</dbReference>
<dbReference type="SUPFAM" id="SSF47413">
    <property type="entry name" value="lambda repressor-like DNA-binding domains"/>
    <property type="match status" value="1"/>
</dbReference>
<protein>
    <submittedName>
        <fullName evidence="5">Transcriptional regulator, LacI family</fullName>
    </submittedName>
</protein>
<dbReference type="GO" id="GO:0000976">
    <property type="term" value="F:transcription cis-regulatory region binding"/>
    <property type="evidence" value="ECO:0007669"/>
    <property type="project" value="TreeGrafter"/>
</dbReference>
<dbReference type="InterPro" id="IPR046335">
    <property type="entry name" value="LacI/GalR-like_sensor"/>
</dbReference>
<dbReference type="PANTHER" id="PTHR30146">
    <property type="entry name" value="LACI-RELATED TRANSCRIPTIONAL REPRESSOR"/>
    <property type="match status" value="1"/>
</dbReference>
<evidence type="ECO:0000256" key="2">
    <source>
        <dbReference type="ARBA" id="ARBA00023125"/>
    </source>
</evidence>
<name>A0AAC9MX69_9PSEU</name>
<dbReference type="Gene3D" id="1.10.260.40">
    <property type="entry name" value="lambda repressor-like DNA-binding domains"/>
    <property type="match status" value="1"/>
</dbReference>
<proteinExistence type="predicted"/>
<dbReference type="Pfam" id="PF13377">
    <property type="entry name" value="Peripla_BP_3"/>
    <property type="match status" value="1"/>
</dbReference>
<keyword evidence="2" id="KW-0238">DNA-binding</keyword>
<dbReference type="InterPro" id="IPR028082">
    <property type="entry name" value="Peripla_BP_I"/>
</dbReference>
<dbReference type="RefSeq" id="WP_216637797.1">
    <property type="nucleotide sequence ID" value="NZ_CP014859.1"/>
</dbReference>
<dbReference type="InterPro" id="IPR000843">
    <property type="entry name" value="HTH_LacI"/>
</dbReference>
<evidence type="ECO:0000313" key="6">
    <source>
        <dbReference type="Proteomes" id="UP000095210"/>
    </source>
</evidence>
<evidence type="ECO:0000256" key="3">
    <source>
        <dbReference type="ARBA" id="ARBA00023163"/>
    </source>
</evidence>
<dbReference type="PANTHER" id="PTHR30146:SF153">
    <property type="entry name" value="LACTOSE OPERON REPRESSOR"/>
    <property type="match status" value="1"/>
</dbReference>
<dbReference type="Proteomes" id="UP000095210">
    <property type="component" value="Chromosome"/>
</dbReference>
<keyword evidence="3" id="KW-0804">Transcription</keyword>
<reference evidence="6" key="1">
    <citation type="submission" date="2016-03" db="EMBL/GenBank/DDBJ databases">
        <title>Complete genome sequence of the type strain Actinoalloteichus hymeniacidonis DSM 45092.</title>
        <authorList>
            <person name="Schaffert L."/>
            <person name="Albersmeier A."/>
            <person name="Winkler A."/>
            <person name="Kalinowski J."/>
            <person name="Zotchev S."/>
            <person name="Ruckert C."/>
        </authorList>
    </citation>
    <scope>NUCLEOTIDE SEQUENCE [LARGE SCALE GENOMIC DNA]</scope>
    <source>
        <strain evidence="6">HPA177(T) (DSM 45092(T))</strain>
    </source>
</reference>
<organism evidence="5 6">
    <name type="scientific">Actinoalloteichus hymeniacidonis</name>
    <dbReference type="NCBI Taxonomy" id="340345"/>
    <lineage>
        <taxon>Bacteria</taxon>
        <taxon>Bacillati</taxon>
        <taxon>Actinomycetota</taxon>
        <taxon>Actinomycetes</taxon>
        <taxon>Pseudonocardiales</taxon>
        <taxon>Pseudonocardiaceae</taxon>
        <taxon>Actinoalloteichus</taxon>
    </lineage>
</organism>
<feature type="domain" description="HTH lacI-type" evidence="4">
    <location>
        <begin position="9"/>
        <end position="63"/>
    </location>
</feature>
<dbReference type="CDD" id="cd06267">
    <property type="entry name" value="PBP1_LacI_sugar_binding-like"/>
    <property type="match status" value="1"/>
</dbReference>
<gene>
    <name evidence="5" type="ORF">TL08_05620</name>
</gene>
<dbReference type="SUPFAM" id="SSF53822">
    <property type="entry name" value="Periplasmic binding protein-like I"/>
    <property type="match status" value="1"/>
</dbReference>
<dbReference type="PROSITE" id="PS50932">
    <property type="entry name" value="HTH_LACI_2"/>
    <property type="match status" value="1"/>
</dbReference>
<dbReference type="SMART" id="SM00354">
    <property type="entry name" value="HTH_LACI"/>
    <property type="match status" value="1"/>
</dbReference>
<dbReference type="InterPro" id="IPR010982">
    <property type="entry name" value="Lambda_DNA-bd_dom_sf"/>
</dbReference>
<dbReference type="AlphaFoldDB" id="A0AAC9MX69"/>
<dbReference type="CDD" id="cd01392">
    <property type="entry name" value="HTH_LacI"/>
    <property type="match status" value="1"/>
</dbReference>
<dbReference type="Gene3D" id="3.40.50.2300">
    <property type="match status" value="2"/>
</dbReference>
<keyword evidence="6" id="KW-1185">Reference proteome</keyword>